<dbReference type="InterPro" id="IPR056189">
    <property type="entry name" value="NOMO_3rd"/>
</dbReference>
<dbReference type="InterPro" id="IPR013784">
    <property type="entry name" value="Carb-bd-like_fold"/>
</dbReference>
<evidence type="ECO:0000313" key="17">
    <source>
        <dbReference type="Proteomes" id="UP001152798"/>
    </source>
</evidence>
<dbReference type="InterPro" id="IPR056319">
    <property type="entry name" value="NOMO_7th"/>
</dbReference>
<evidence type="ECO:0000256" key="5">
    <source>
        <dbReference type="ARBA" id="ARBA00022989"/>
    </source>
</evidence>
<feature type="domain" description="NOMO-like N-terminal beta-sandwich" evidence="9">
    <location>
        <begin position="27"/>
        <end position="110"/>
    </location>
</feature>
<protein>
    <recommendedName>
        <fullName evidence="18">Nodal modulator 1</fullName>
    </recommendedName>
</protein>
<dbReference type="Pfam" id="PF23192">
    <property type="entry name" value="NOMO_12th"/>
    <property type="match status" value="1"/>
</dbReference>
<evidence type="ECO:0000256" key="4">
    <source>
        <dbReference type="ARBA" id="ARBA00022824"/>
    </source>
</evidence>
<dbReference type="Pfam" id="PF23141">
    <property type="entry name" value="Ig_NOMO"/>
    <property type="match status" value="1"/>
</dbReference>
<keyword evidence="17" id="KW-1185">Reference proteome</keyword>
<evidence type="ECO:0000313" key="16">
    <source>
        <dbReference type="EMBL" id="CAH1406340.1"/>
    </source>
</evidence>
<feature type="domain" description="NOMO second beta-sandwich" evidence="11">
    <location>
        <begin position="112"/>
        <end position="197"/>
    </location>
</feature>
<comment type="subcellular location">
    <subcellularLocation>
        <location evidence="1">Endoplasmic reticulum membrane</location>
        <topology evidence="1">Single-pass type I membrane protein</topology>
    </subcellularLocation>
</comment>
<evidence type="ECO:0000256" key="8">
    <source>
        <dbReference type="SAM" id="SignalP"/>
    </source>
</evidence>
<evidence type="ECO:0000259" key="10">
    <source>
        <dbReference type="Pfam" id="PF22902"/>
    </source>
</evidence>
<name>A0A9P0HQT9_NEZVI</name>
<evidence type="ECO:0008006" key="18">
    <source>
        <dbReference type="Google" id="ProtNLM"/>
    </source>
</evidence>
<evidence type="ECO:0000259" key="15">
    <source>
        <dbReference type="Pfam" id="PF23194"/>
    </source>
</evidence>
<evidence type="ECO:0000259" key="14">
    <source>
        <dbReference type="Pfam" id="PF23193"/>
    </source>
</evidence>
<dbReference type="PANTHER" id="PTHR23303">
    <property type="entry name" value="CARBOXYPEPTIDASE REGULATORY REGION-CONTAINING"/>
    <property type="match status" value="1"/>
</dbReference>
<dbReference type="InterPro" id="IPR055073">
    <property type="entry name" value="NOMO1-like_9th"/>
</dbReference>
<proteinExistence type="predicted"/>
<dbReference type="Pfam" id="PF22904">
    <property type="entry name" value="NOMO1-like_2nd"/>
    <property type="match status" value="1"/>
</dbReference>
<dbReference type="Gene3D" id="2.60.40.10">
    <property type="entry name" value="Immunoglobulins"/>
    <property type="match status" value="1"/>
</dbReference>
<feature type="domain" description="NOMO fifth transthyretin-like" evidence="15">
    <location>
        <begin position="397"/>
        <end position="478"/>
    </location>
</feature>
<dbReference type="Pfam" id="PF22902">
    <property type="entry name" value="NOMO1-like_9th"/>
    <property type="match status" value="1"/>
</dbReference>
<dbReference type="PANTHER" id="PTHR23303:SF14">
    <property type="entry name" value="BOS COMPLEX SUBUNIT NOMO1-RELATED"/>
    <property type="match status" value="1"/>
</dbReference>
<evidence type="ECO:0000259" key="11">
    <source>
        <dbReference type="Pfam" id="PF22904"/>
    </source>
</evidence>
<feature type="signal peptide" evidence="8">
    <location>
        <begin position="1"/>
        <end position="19"/>
    </location>
</feature>
<dbReference type="Pfam" id="PF23194">
    <property type="entry name" value="NOMO_5th"/>
    <property type="match status" value="1"/>
</dbReference>
<dbReference type="GO" id="GO:0030246">
    <property type="term" value="F:carbohydrate binding"/>
    <property type="evidence" value="ECO:0007669"/>
    <property type="project" value="InterPro"/>
</dbReference>
<evidence type="ECO:0000256" key="7">
    <source>
        <dbReference type="SAM" id="MobiDB-lite"/>
    </source>
</evidence>
<dbReference type="SUPFAM" id="SSF49452">
    <property type="entry name" value="Starch-binding domain-like"/>
    <property type="match status" value="2"/>
</dbReference>
<evidence type="ECO:0000256" key="3">
    <source>
        <dbReference type="ARBA" id="ARBA00022729"/>
    </source>
</evidence>
<keyword evidence="3 8" id="KW-0732">Signal</keyword>
<dbReference type="Proteomes" id="UP001152798">
    <property type="component" value="Chromosome 6"/>
</dbReference>
<feature type="chain" id="PRO_5040281671" description="Nodal modulator 1" evidence="8">
    <location>
        <begin position="20"/>
        <end position="1179"/>
    </location>
</feature>
<feature type="domain" description="NOMO seventh transthyretin-like" evidence="12">
    <location>
        <begin position="568"/>
        <end position="633"/>
    </location>
</feature>
<dbReference type="InterPro" id="IPR056191">
    <property type="entry name" value="NOMO_12th"/>
</dbReference>
<dbReference type="InterPro" id="IPR055075">
    <property type="entry name" value="NOMO-like_N"/>
</dbReference>
<dbReference type="OrthoDB" id="10263633at2759"/>
<feature type="domain" description="NOMO-like ninth beta-sandwich" evidence="10">
    <location>
        <begin position="738"/>
        <end position="813"/>
    </location>
</feature>
<evidence type="ECO:0000259" key="12">
    <source>
        <dbReference type="Pfam" id="PF23141"/>
    </source>
</evidence>
<sequence length="1179" mass="130411">MQYYLLLLVFPQIFYRIKADDVLGCNGFIKSDLPISFSEVEVKLFTKQGSLKDHTECAPNNGYYFLPLYDKGEYILKVVPPDGWSFDPSEVYLSVDGITDSCSQGKDINFEFKGFAVFGRVVSAGFDIGPKGITVELYPLNSEAPILHTLTSNNGDFMFTPVLPGDYKVKISHQIWKLAKTEANVKVLKDNGKITDGVLAVVGYDVRGSVTSDNQPITGVSFVLFSKTRISVTGCDVSPLTGFSDDGLDLKDLSPVCHVSSNMKGGFIFPVLPPGDYVLVPYYKGSKSTKFDVHPKKLPFTVSHGSLTLPSSFQVKGFTVSGRVLWSPDGLPMSDAKVILNGKEVATTAEDGTYNLENMRAGSYKVKVTSADNVIFEEVDVKITSTILPDLFPKSYSVCGRLYSTTSSGPYKLKIFSNDHLTDQIMTDQTGNYCIYLSRGRYSITPSVDDKQRNDGLLFSPTSKDIEVVDKCLDNVDFSQLRSTLRGRIACMSPCPPITVNLKPKGRGPSKQAVAQNGRYEFTNVIPGDYDLYIEPGLGWCWEKETMSLSIMKEITEVPNFTQSGFTATIVSSHETKVSYWPEGHEKEKLEMNVSPGSTHICVAKYAPYIFEPVGCHGYKEQRIRWVSGAVELFAITHANSFYIESSHPIDDLKVTVRAKPKNKDHQPENSLQVPGKIFYEDKKLGIWKYKLSLQLAEGEFVTVSPAASFSIFTPQSVQLKGALDCANITKPLFYAEKGQVISGKVTTGDSKGLINVSISILDEDGTVLHTQDTAQDGSYKFPPIKAMSNYRLLAAKEGYVLTEQSMRGHFSAHKLAEIVVAVKDVNDGSPLQGVLLSLSGGKDYRRNAHTDTGGVMSFLSLSPGEYFLRPMMKEYRFHPTSKIISVDEGATVHFTLSGERVAYSGHGLVTSLNGEGEGGVVVEAVGLDKCNLYQEEATSGNNGHFRIRGLQPGCGYNIRVKEGPDVNQHISKATPENITIKVEASDVEDLHLYALRPEWRTDVVVHITPERPEDLKTLRVRLSSEEAPDSTVHVIKLSDYKPSASGYYLKTIVVPFPPLPADGRSYIVRLESTLSQSTHSYTNRPVHFKANSSFKLIRLVFSPKPRLKEPELSQSSYLVLPLILLFTAIIYNKEKAWSLLTLAMQTRIPTRTSQSEDSGSDSFLESNFQKKKSKSRKT</sequence>
<dbReference type="Gene3D" id="2.60.40.1120">
    <property type="entry name" value="Carboxypeptidase-like, regulatory domain"/>
    <property type="match status" value="1"/>
</dbReference>
<dbReference type="InterPro" id="IPR051417">
    <property type="entry name" value="SDr/BOS_complex"/>
</dbReference>
<dbReference type="Pfam" id="PF22898">
    <property type="entry name" value="NOMO1-like_1st"/>
    <property type="match status" value="1"/>
</dbReference>
<keyword evidence="4" id="KW-0256">Endoplasmic reticulum</keyword>
<dbReference type="Pfam" id="PF23193">
    <property type="entry name" value="NOMO_3rd"/>
    <property type="match status" value="1"/>
</dbReference>
<dbReference type="InterPro" id="IPR055074">
    <property type="entry name" value="NOMO1-3_2nd"/>
</dbReference>
<accession>A0A9P0HQT9</accession>
<dbReference type="InterPro" id="IPR013783">
    <property type="entry name" value="Ig-like_fold"/>
</dbReference>
<dbReference type="SUPFAM" id="SSF49478">
    <property type="entry name" value="Cna protein B-type domain"/>
    <property type="match status" value="2"/>
</dbReference>
<evidence type="ECO:0000256" key="6">
    <source>
        <dbReference type="ARBA" id="ARBA00023136"/>
    </source>
</evidence>
<evidence type="ECO:0000256" key="1">
    <source>
        <dbReference type="ARBA" id="ARBA00004115"/>
    </source>
</evidence>
<evidence type="ECO:0000259" key="9">
    <source>
        <dbReference type="Pfam" id="PF22898"/>
    </source>
</evidence>
<dbReference type="EMBL" id="OV725082">
    <property type="protein sequence ID" value="CAH1406340.1"/>
    <property type="molecule type" value="Genomic_DNA"/>
</dbReference>
<dbReference type="AlphaFoldDB" id="A0A9P0HQT9"/>
<keyword evidence="5" id="KW-1133">Transmembrane helix</keyword>
<keyword evidence="6" id="KW-0472">Membrane</keyword>
<dbReference type="GO" id="GO:0005789">
    <property type="term" value="C:endoplasmic reticulum membrane"/>
    <property type="evidence" value="ECO:0007669"/>
    <property type="project" value="UniProtKB-SubCell"/>
</dbReference>
<keyword evidence="2" id="KW-0812">Transmembrane</keyword>
<evidence type="ECO:0000259" key="13">
    <source>
        <dbReference type="Pfam" id="PF23192"/>
    </source>
</evidence>
<feature type="domain" description="NOMO third transthyretin-like" evidence="14">
    <location>
        <begin position="206"/>
        <end position="315"/>
    </location>
</feature>
<feature type="compositionally biased region" description="Polar residues" evidence="7">
    <location>
        <begin position="1151"/>
        <end position="1168"/>
    </location>
</feature>
<feature type="domain" description="NOMO C-terminal transthyretin-like" evidence="13">
    <location>
        <begin position="1002"/>
        <end position="1104"/>
    </location>
</feature>
<organism evidence="16 17">
    <name type="scientific">Nezara viridula</name>
    <name type="common">Southern green stink bug</name>
    <name type="synonym">Cimex viridulus</name>
    <dbReference type="NCBI Taxonomy" id="85310"/>
    <lineage>
        <taxon>Eukaryota</taxon>
        <taxon>Metazoa</taxon>
        <taxon>Ecdysozoa</taxon>
        <taxon>Arthropoda</taxon>
        <taxon>Hexapoda</taxon>
        <taxon>Insecta</taxon>
        <taxon>Pterygota</taxon>
        <taxon>Neoptera</taxon>
        <taxon>Paraneoptera</taxon>
        <taxon>Hemiptera</taxon>
        <taxon>Heteroptera</taxon>
        <taxon>Panheteroptera</taxon>
        <taxon>Pentatomomorpha</taxon>
        <taxon>Pentatomoidea</taxon>
        <taxon>Pentatomidae</taxon>
        <taxon>Pentatominae</taxon>
        <taxon>Nezara</taxon>
    </lineage>
</organism>
<evidence type="ECO:0000256" key="2">
    <source>
        <dbReference type="ARBA" id="ARBA00022692"/>
    </source>
</evidence>
<feature type="compositionally biased region" description="Basic residues" evidence="7">
    <location>
        <begin position="1170"/>
        <end position="1179"/>
    </location>
</feature>
<reference evidence="16" key="1">
    <citation type="submission" date="2022-01" db="EMBL/GenBank/DDBJ databases">
        <authorList>
            <person name="King R."/>
        </authorList>
    </citation>
    <scope>NUCLEOTIDE SEQUENCE</scope>
</reference>
<feature type="region of interest" description="Disordered" evidence="7">
    <location>
        <begin position="1151"/>
        <end position="1179"/>
    </location>
</feature>
<dbReference type="InterPro" id="IPR056190">
    <property type="entry name" value="NOMO_5th"/>
</dbReference>
<gene>
    <name evidence="16" type="ORF">NEZAVI_LOCUS14304</name>
</gene>